<accession>A0A6A6YYZ6</accession>
<dbReference type="RefSeq" id="XP_033580732.1">
    <property type="nucleotide sequence ID" value="XM_033713458.1"/>
</dbReference>
<dbReference type="PROSITE" id="PS00893">
    <property type="entry name" value="NUDIX_BOX"/>
    <property type="match status" value="1"/>
</dbReference>
<sequence>MLTRPLSLPTPHFVESCGALPLHLPTRTIALIYYKRKDEYLLAKGRRNVAESRSAAALREVREETGLTCTLLPVIMDTRAPPADEKAEDTNAGDRVRVEEECVEPFMVSMREVGRKGKKGQEGSRHLKIIWWFLGEIVEGEGEVSGESFEKGRWDGPEEQFEVVRMGFEEAVEKLSFEGDREVLRKGVELVEGTYWSKEGDSGEILVV</sequence>
<dbReference type="InterPro" id="IPR020084">
    <property type="entry name" value="NUDIX_hydrolase_CS"/>
</dbReference>
<reference evidence="4" key="3">
    <citation type="submission" date="2025-04" db="UniProtKB">
        <authorList>
            <consortium name="RefSeq"/>
        </authorList>
    </citation>
    <scope>IDENTIFICATION</scope>
    <source>
        <strain evidence="4">CBS 304.34</strain>
    </source>
</reference>
<dbReference type="InterPro" id="IPR015797">
    <property type="entry name" value="NUDIX_hydrolase-like_dom_sf"/>
</dbReference>
<dbReference type="PANTHER" id="PTHR21340">
    <property type="entry name" value="DIADENOSINE 5,5-P1,P4-TETRAPHOSPHATE PYROPHOSPHOHYDROLASE MUTT"/>
    <property type="match status" value="1"/>
</dbReference>
<reference evidence="4" key="2">
    <citation type="submission" date="2020-04" db="EMBL/GenBank/DDBJ databases">
        <authorList>
            <consortium name="NCBI Genome Project"/>
        </authorList>
    </citation>
    <scope>NUCLEOTIDE SEQUENCE</scope>
    <source>
        <strain evidence="4">CBS 304.34</strain>
    </source>
</reference>
<keyword evidence="1" id="KW-0378">Hydrolase</keyword>
<dbReference type="PANTHER" id="PTHR21340:SF0">
    <property type="entry name" value="BIS(5'-NUCLEOSYL)-TETRAPHOSPHATASE [ASYMMETRICAL]"/>
    <property type="match status" value="1"/>
</dbReference>
<evidence type="ECO:0000313" key="2">
    <source>
        <dbReference type="EMBL" id="KAF2813768.1"/>
    </source>
</evidence>
<evidence type="ECO:0000313" key="4">
    <source>
        <dbReference type="RefSeq" id="XP_033580732.1"/>
    </source>
</evidence>
<protein>
    <recommendedName>
        <fullName evidence="5">Nudix hydrolase domain-containing protein</fullName>
    </recommendedName>
</protein>
<dbReference type="Proteomes" id="UP000504636">
    <property type="component" value="Unplaced"/>
</dbReference>
<keyword evidence="3" id="KW-1185">Reference proteome</keyword>
<dbReference type="InterPro" id="IPR051325">
    <property type="entry name" value="Nudix_hydrolase_domain"/>
</dbReference>
<gene>
    <name evidence="2 4" type="ORF">BDZ99DRAFT_224331</name>
</gene>
<name>A0A6A6YYZ6_9PEZI</name>
<reference evidence="2 4" key="1">
    <citation type="journal article" date="2020" name="Stud. Mycol.">
        <title>101 Dothideomycetes genomes: a test case for predicting lifestyles and emergence of pathogens.</title>
        <authorList>
            <person name="Haridas S."/>
            <person name="Albert R."/>
            <person name="Binder M."/>
            <person name="Bloem J."/>
            <person name="Labutti K."/>
            <person name="Salamov A."/>
            <person name="Andreopoulos B."/>
            <person name="Baker S."/>
            <person name="Barry K."/>
            <person name="Bills G."/>
            <person name="Bluhm B."/>
            <person name="Cannon C."/>
            <person name="Castanera R."/>
            <person name="Culley D."/>
            <person name="Daum C."/>
            <person name="Ezra D."/>
            <person name="Gonzalez J."/>
            <person name="Henrissat B."/>
            <person name="Kuo A."/>
            <person name="Liang C."/>
            <person name="Lipzen A."/>
            <person name="Lutzoni F."/>
            <person name="Magnuson J."/>
            <person name="Mondo S."/>
            <person name="Nolan M."/>
            <person name="Ohm R."/>
            <person name="Pangilinan J."/>
            <person name="Park H.-J."/>
            <person name="Ramirez L."/>
            <person name="Alfaro M."/>
            <person name="Sun H."/>
            <person name="Tritt A."/>
            <person name="Yoshinaga Y."/>
            <person name="Zwiers L.-H."/>
            <person name="Turgeon B."/>
            <person name="Goodwin S."/>
            <person name="Spatafora J."/>
            <person name="Crous P."/>
            <person name="Grigoriev I."/>
        </authorList>
    </citation>
    <scope>NUCLEOTIDE SEQUENCE</scope>
    <source>
        <strain evidence="2 4">CBS 304.34</strain>
    </source>
</reference>
<evidence type="ECO:0000313" key="3">
    <source>
        <dbReference type="Proteomes" id="UP000504636"/>
    </source>
</evidence>
<dbReference type="EMBL" id="MU003695">
    <property type="protein sequence ID" value="KAF2813768.1"/>
    <property type="molecule type" value="Genomic_DNA"/>
</dbReference>
<dbReference type="OrthoDB" id="10259236at2759"/>
<dbReference type="Gene3D" id="3.90.79.10">
    <property type="entry name" value="Nucleoside Triphosphate Pyrophosphohydrolase"/>
    <property type="match status" value="1"/>
</dbReference>
<dbReference type="AlphaFoldDB" id="A0A6A6YYZ6"/>
<organism evidence="2">
    <name type="scientific">Mytilinidion resinicola</name>
    <dbReference type="NCBI Taxonomy" id="574789"/>
    <lineage>
        <taxon>Eukaryota</taxon>
        <taxon>Fungi</taxon>
        <taxon>Dikarya</taxon>
        <taxon>Ascomycota</taxon>
        <taxon>Pezizomycotina</taxon>
        <taxon>Dothideomycetes</taxon>
        <taxon>Pleosporomycetidae</taxon>
        <taxon>Mytilinidiales</taxon>
        <taxon>Mytilinidiaceae</taxon>
        <taxon>Mytilinidion</taxon>
    </lineage>
</organism>
<evidence type="ECO:0008006" key="5">
    <source>
        <dbReference type="Google" id="ProtNLM"/>
    </source>
</evidence>
<dbReference type="GO" id="GO:0006167">
    <property type="term" value="P:AMP biosynthetic process"/>
    <property type="evidence" value="ECO:0007669"/>
    <property type="project" value="TreeGrafter"/>
</dbReference>
<dbReference type="SUPFAM" id="SSF55811">
    <property type="entry name" value="Nudix"/>
    <property type="match status" value="1"/>
</dbReference>
<dbReference type="GeneID" id="54454351"/>
<evidence type="ECO:0000256" key="1">
    <source>
        <dbReference type="ARBA" id="ARBA00022801"/>
    </source>
</evidence>
<dbReference type="GO" id="GO:0006754">
    <property type="term" value="P:ATP biosynthetic process"/>
    <property type="evidence" value="ECO:0007669"/>
    <property type="project" value="TreeGrafter"/>
</dbReference>
<dbReference type="GO" id="GO:0004081">
    <property type="term" value="F:bis(5'-nucleosyl)-tetraphosphatase (asymmetrical) activity"/>
    <property type="evidence" value="ECO:0007669"/>
    <property type="project" value="TreeGrafter"/>
</dbReference>
<proteinExistence type="predicted"/>